<feature type="region of interest" description="Disordered" evidence="1">
    <location>
        <begin position="1"/>
        <end position="46"/>
    </location>
</feature>
<dbReference type="OrthoDB" id="5383784at2759"/>
<dbReference type="STRING" id="1408157.A0A1J7IQM1"/>
<dbReference type="AlphaFoldDB" id="A0A1J7IQM1"/>
<accession>A0A1J7IQM1</accession>
<dbReference type="InParanoid" id="A0A1J7IQM1"/>
<gene>
    <name evidence="2" type="ORF">CONLIGDRAFT_632023</name>
</gene>
<evidence type="ECO:0000313" key="2">
    <source>
        <dbReference type="EMBL" id="OIW29927.1"/>
    </source>
</evidence>
<dbReference type="Proteomes" id="UP000182658">
    <property type="component" value="Unassembled WGS sequence"/>
</dbReference>
<proteinExistence type="predicted"/>
<protein>
    <submittedName>
        <fullName evidence="2">Uncharacterized protein</fullName>
    </submittedName>
</protein>
<name>A0A1J7IQM1_9PEZI</name>
<feature type="compositionally biased region" description="Basic and acidic residues" evidence="1">
    <location>
        <begin position="27"/>
        <end position="41"/>
    </location>
</feature>
<feature type="region of interest" description="Disordered" evidence="1">
    <location>
        <begin position="299"/>
        <end position="403"/>
    </location>
</feature>
<reference evidence="2 3" key="1">
    <citation type="submission" date="2016-10" db="EMBL/GenBank/DDBJ databases">
        <title>Draft genome sequence of Coniochaeta ligniaria NRRL30616, a lignocellulolytic fungus for bioabatement of inhibitors in plant biomass hydrolysates.</title>
        <authorList>
            <consortium name="DOE Joint Genome Institute"/>
            <person name="Jimenez D.J."/>
            <person name="Hector R.E."/>
            <person name="Riley R."/>
            <person name="Sun H."/>
            <person name="Grigoriev I.V."/>
            <person name="Van Elsas J.D."/>
            <person name="Nichols N.N."/>
        </authorList>
    </citation>
    <scope>NUCLEOTIDE SEQUENCE [LARGE SCALE GENOMIC DNA]</scope>
    <source>
        <strain evidence="2 3">NRRL 30616</strain>
    </source>
</reference>
<sequence>MGRLGPLTSQGLGRSPYDDAVQGEGEPDPREPPQQYDERGRPVNPVTRQINKDIIRSHNEVMQVIGVAEPENVFSEPQALTARHDAWENALGSRLLRIGRFVQASGACGINGMRQRILLYQSYSHVPLLELWSHERRQRSLSAIVFAGYPAFAIMSYNKLRPRICPWIIDHPYYRPLYRVLKTWIRLHLNVFAVLQQLEILPASSLLPDLKFFIPYSSSSPIPAPSPPASFTGGEILKWVGNLALNAAPLLAICVCDRVFADIRGELWQYLCFCLPAPWTSHGSYRAAIRAVPDTRAAIPGPEAERSTTPPQSPAPPTEPTPEGQPELNAGGFPTTSQMRPRDEPQGQQEPTPPEESAPAPTDPVSPGRVRRQSTVSTRGMSGGAVGADFDYGSDDEDNSGDMVSTTLISFDVEATDATDPPPGQWSAELRPNVAEGSRSDGAAHSRPARQPNYRSTMLTRLPFALATDMLAWVPSRFFSAPFDAVVWRWFVRSLLGARGISVEGVYPVWYWGFSKHMVANFIGIELVHFFIQFDVWAAIYSVGSYFLVTEEEWSYVDGPGNEVD</sequence>
<evidence type="ECO:0000256" key="1">
    <source>
        <dbReference type="SAM" id="MobiDB-lite"/>
    </source>
</evidence>
<organism evidence="2 3">
    <name type="scientific">Coniochaeta ligniaria NRRL 30616</name>
    <dbReference type="NCBI Taxonomy" id="1408157"/>
    <lineage>
        <taxon>Eukaryota</taxon>
        <taxon>Fungi</taxon>
        <taxon>Dikarya</taxon>
        <taxon>Ascomycota</taxon>
        <taxon>Pezizomycotina</taxon>
        <taxon>Sordariomycetes</taxon>
        <taxon>Sordariomycetidae</taxon>
        <taxon>Coniochaetales</taxon>
        <taxon>Coniochaetaceae</taxon>
        <taxon>Coniochaeta</taxon>
    </lineage>
</organism>
<feature type="compositionally biased region" description="Pro residues" evidence="1">
    <location>
        <begin position="351"/>
        <end position="364"/>
    </location>
</feature>
<evidence type="ECO:0000313" key="3">
    <source>
        <dbReference type="Proteomes" id="UP000182658"/>
    </source>
</evidence>
<feature type="region of interest" description="Disordered" evidence="1">
    <location>
        <begin position="415"/>
        <end position="450"/>
    </location>
</feature>
<dbReference type="EMBL" id="KV875097">
    <property type="protein sequence ID" value="OIW29927.1"/>
    <property type="molecule type" value="Genomic_DNA"/>
</dbReference>
<keyword evidence="3" id="KW-1185">Reference proteome</keyword>
<feature type="compositionally biased region" description="Pro residues" evidence="1">
    <location>
        <begin position="311"/>
        <end position="320"/>
    </location>
</feature>